<dbReference type="GO" id="GO:0015288">
    <property type="term" value="F:porin activity"/>
    <property type="evidence" value="ECO:0007669"/>
    <property type="project" value="UniProtKB-KW"/>
</dbReference>
<dbReference type="GO" id="GO:0034220">
    <property type="term" value="P:monoatomic ion transmembrane transport"/>
    <property type="evidence" value="ECO:0007669"/>
    <property type="project" value="InterPro"/>
</dbReference>
<keyword evidence="6 11" id="KW-0732">Signal</keyword>
<keyword evidence="4" id="KW-1134">Transmembrane beta strand</keyword>
<keyword evidence="10" id="KW-0998">Cell outer membrane</keyword>
<accession>A0A5C6VA97</accession>
<evidence type="ECO:0000313" key="13">
    <source>
        <dbReference type="EMBL" id="MEM5344561.1"/>
    </source>
</evidence>
<evidence type="ECO:0000256" key="4">
    <source>
        <dbReference type="ARBA" id="ARBA00022452"/>
    </source>
</evidence>
<gene>
    <name evidence="14" type="ORF">FRZ40_17685</name>
    <name evidence="13" type="ORF">V4C56_33665</name>
</gene>
<reference evidence="13 16" key="3">
    <citation type="submission" date="2024-01" db="EMBL/GenBank/DDBJ databases">
        <title>The diversity of rhizobia nodulating Mimosa spp. in eleven states of Brazil covering several biomes is determined by host plant, location, and edaphic factors.</title>
        <authorList>
            <person name="Rouws L."/>
            <person name="Barauna A."/>
            <person name="Beukes C."/>
            <person name="De Faria S.M."/>
            <person name="Gross E."/>
            <person name="Dos Reis Junior F.B."/>
            <person name="Simon M."/>
            <person name="Maluk M."/>
            <person name="Odee D.W."/>
            <person name="Kenicer G."/>
            <person name="Young J.P.W."/>
            <person name="Reis V.M."/>
            <person name="Zilli J."/>
            <person name="James E.K."/>
        </authorList>
    </citation>
    <scope>NUCLEOTIDE SEQUENCE [LARGE SCALE GENOMIC DNA]</scope>
    <source>
        <strain evidence="13 16">JPY530</strain>
    </source>
</reference>
<dbReference type="PANTHER" id="PTHR34501">
    <property type="entry name" value="PROTEIN YDDL-RELATED"/>
    <property type="match status" value="1"/>
</dbReference>
<keyword evidence="16" id="KW-1185">Reference proteome</keyword>
<keyword evidence="9" id="KW-0472">Membrane</keyword>
<dbReference type="Proteomes" id="UP000321776">
    <property type="component" value="Unassembled WGS sequence"/>
</dbReference>
<evidence type="ECO:0000256" key="7">
    <source>
        <dbReference type="ARBA" id="ARBA00023065"/>
    </source>
</evidence>
<dbReference type="CDD" id="cd00342">
    <property type="entry name" value="gram_neg_porins"/>
    <property type="match status" value="1"/>
</dbReference>
<dbReference type="InterPro" id="IPR001702">
    <property type="entry name" value="Porin_Gram-ve"/>
</dbReference>
<evidence type="ECO:0000313" key="15">
    <source>
        <dbReference type="Proteomes" id="UP000321776"/>
    </source>
</evidence>
<name>A0A5C6VA97_9BURK</name>
<evidence type="ECO:0000313" key="14">
    <source>
        <dbReference type="EMBL" id="TXC82323.1"/>
    </source>
</evidence>
<evidence type="ECO:0000256" key="5">
    <source>
        <dbReference type="ARBA" id="ARBA00022692"/>
    </source>
</evidence>
<protein>
    <submittedName>
        <fullName evidence="14">Porin</fullName>
    </submittedName>
</protein>
<dbReference type="GO" id="GO:0046930">
    <property type="term" value="C:pore complex"/>
    <property type="evidence" value="ECO:0007669"/>
    <property type="project" value="UniProtKB-KW"/>
</dbReference>
<dbReference type="PRINTS" id="PR00182">
    <property type="entry name" value="ECOLNEIPORIN"/>
</dbReference>
<evidence type="ECO:0000256" key="6">
    <source>
        <dbReference type="ARBA" id="ARBA00022729"/>
    </source>
</evidence>
<dbReference type="EMBL" id="VOQS01000003">
    <property type="protein sequence ID" value="TXC82323.1"/>
    <property type="molecule type" value="Genomic_DNA"/>
</dbReference>
<dbReference type="PRINTS" id="PR00184">
    <property type="entry name" value="NEISSPPORIN"/>
</dbReference>
<evidence type="ECO:0000256" key="11">
    <source>
        <dbReference type="SAM" id="SignalP"/>
    </source>
</evidence>
<comment type="caution">
    <text evidence="14">The sequence shown here is derived from an EMBL/GenBank/DDBJ whole genome shotgun (WGS) entry which is preliminary data.</text>
</comment>
<dbReference type="GO" id="GO:0009279">
    <property type="term" value="C:cell outer membrane"/>
    <property type="evidence" value="ECO:0007669"/>
    <property type="project" value="UniProtKB-SubCell"/>
</dbReference>
<dbReference type="RefSeq" id="WP_147234998.1">
    <property type="nucleotide sequence ID" value="NZ_JAZHFZ010000036.1"/>
</dbReference>
<dbReference type="Gene3D" id="2.40.160.10">
    <property type="entry name" value="Porin"/>
    <property type="match status" value="1"/>
</dbReference>
<sequence>MRLIWQGMCGATMVLATGCATAQSSVTLYGVVDVFVQYLDNGGKHSFSERSGGNTGSMFGLRGREDLGNGLKAIFDVENGFNVNNGSFFVDSSALFYRQAWVGLSHDRYGSLTFGRQYQPTFWALYPSDPFRADEVLSPLAAMALAQGTDRNTIASQYQPGRVSNSMVYTSPSVGGFKFYGMYGFAASSTQPVVATTGNFLDVAATYTGYGFYAGIGYSNQHSGTEVVPGLPVPLGLLGAEHFTAALAYRIGIVNLQANYSYNRSKDPAAHSLAAILGAAHSYSIAEAGATIQVSAADTIEIAGVERNVRGVHDNAVGVELGADHSLSKRTALYARVGYLKNNGSSSTSWPGIAAVPPGSKQVLAVLGMTHRF</sequence>
<evidence type="ECO:0000259" key="12">
    <source>
        <dbReference type="Pfam" id="PF13609"/>
    </source>
</evidence>
<evidence type="ECO:0000256" key="1">
    <source>
        <dbReference type="ARBA" id="ARBA00004571"/>
    </source>
</evidence>
<dbReference type="InterPro" id="IPR050298">
    <property type="entry name" value="Gram-neg_bact_OMP"/>
</dbReference>
<dbReference type="AlphaFoldDB" id="A0A5C6VA97"/>
<feature type="signal peptide" evidence="11">
    <location>
        <begin position="1"/>
        <end position="22"/>
    </location>
</feature>
<dbReference type="EMBL" id="JAZHGA010000035">
    <property type="protein sequence ID" value="MEM5344561.1"/>
    <property type="molecule type" value="Genomic_DNA"/>
</dbReference>
<comment type="subcellular location">
    <subcellularLocation>
        <location evidence="1">Cell outer membrane</location>
        <topology evidence="1">Multi-pass membrane protein</topology>
    </subcellularLocation>
</comment>
<keyword evidence="7" id="KW-0406">Ion transport</keyword>
<evidence type="ECO:0000256" key="3">
    <source>
        <dbReference type="ARBA" id="ARBA00022448"/>
    </source>
</evidence>
<comment type="subunit">
    <text evidence="2">Homotrimer.</text>
</comment>
<dbReference type="InterPro" id="IPR023614">
    <property type="entry name" value="Porin_dom_sf"/>
</dbReference>
<dbReference type="PROSITE" id="PS51257">
    <property type="entry name" value="PROKAR_LIPOPROTEIN"/>
    <property type="match status" value="1"/>
</dbReference>
<proteinExistence type="predicted"/>
<evidence type="ECO:0000256" key="8">
    <source>
        <dbReference type="ARBA" id="ARBA00023114"/>
    </source>
</evidence>
<reference evidence="14" key="2">
    <citation type="submission" date="2019-08" db="EMBL/GenBank/DDBJ databases">
        <authorList>
            <person name="Im W.-T."/>
        </authorList>
    </citation>
    <scope>NUCLEOTIDE SEQUENCE</scope>
    <source>
        <strain evidence="14">NF 2-5-3</strain>
    </source>
</reference>
<evidence type="ECO:0000256" key="2">
    <source>
        <dbReference type="ARBA" id="ARBA00011233"/>
    </source>
</evidence>
<feature type="domain" description="Porin" evidence="12">
    <location>
        <begin position="13"/>
        <end position="344"/>
    </location>
</feature>
<dbReference type="SUPFAM" id="SSF56935">
    <property type="entry name" value="Porins"/>
    <property type="match status" value="1"/>
</dbReference>
<evidence type="ECO:0000256" key="9">
    <source>
        <dbReference type="ARBA" id="ARBA00023136"/>
    </source>
</evidence>
<keyword evidence="3" id="KW-0813">Transport</keyword>
<feature type="chain" id="PRO_5023007663" evidence="11">
    <location>
        <begin position="23"/>
        <end position="373"/>
    </location>
</feature>
<evidence type="ECO:0000313" key="16">
    <source>
        <dbReference type="Proteomes" id="UP001481677"/>
    </source>
</evidence>
<organism evidence="14 15">
    <name type="scientific">Paraburkholderia azotifigens</name>
    <dbReference type="NCBI Taxonomy" id="2057004"/>
    <lineage>
        <taxon>Bacteria</taxon>
        <taxon>Pseudomonadati</taxon>
        <taxon>Pseudomonadota</taxon>
        <taxon>Betaproteobacteria</taxon>
        <taxon>Burkholderiales</taxon>
        <taxon>Burkholderiaceae</taxon>
        <taxon>Paraburkholderia</taxon>
    </lineage>
</organism>
<dbReference type="Proteomes" id="UP001481677">
    <property type="component" value="Unassembled WGS sequence"/>
</dbReference>
<reference evidence="14 15" key="1">
    <citation type="journal article" date="2018" name="Int. J. Syst. Evol. Microbiol.">
        <title>Paraburkholderia azotifigens sp. nov., a nitrogen-fixing bacterium isolated from paddy soil.</title>
        <authorList>
            <person name="Choi G.M."/>
            <person name="Im W.T."/>
        </authorList>
    </citation>
    <scope>NUCLEOTIDE SEQUENCE [LARGE SCALE GENOMIC DNA]</scope>
    <source>
        <strain evidence="14 15">NF 2-5-3</strain>
    </source>
</reference>
<dbReference type="PANTHER" id="PTHR34501:SF9">
    <property type="entry name" value="MAJOR OUTER MEMBRANE PROTEIN P.IA"/>
    <property type="match status" value="1"/>
</dbReference>
<keyword evidence="5" id="KW-0812">Transmembrane</keyword>
<evidence type="ECO:0000256" key="10">
    <source>
        <dbReference type="ARBA" id="ARBA00023237"/>
    </source>
</evidence>
<dbReference type="InterPro" id="IPR002299">
    <property type="entry name" value="Porin_Neis"/>
</dbReference>
<keyword evidence="8" id="KW-0626">Porin</keyword>
<dbReference type="InterPro" id="IPR033900">
    <property type="entry name" value="Gram_neg_porin_domain"/>
</dbReference>
<dbReference type="Pfam" id="PF13609">
    <property type="entry name" value="Porin_4"/>
    <property type="match status" value="1"/>
</dbReference>